<evidence type="ECO:0000313" key="15">
    <source>
        <dbReference type="WBParaSite" id="ACAC_0000646701-mRNA-1"/>
    </source>
</evidence>
<dbReference type="PANTHER" id="PTHR11447:SF16">
    <property type="entry name" value="P53 PROTEIN LONG FORM VARIANT 1"/>
    <property type="match status" value="1"/>
</dbReference>
<dbReference type="Gene3D" id="2.60.40.720">
    <property type="match status" value="1"/>
</dbReference>
<dbReference type="GO" id="GO:0000981">
    <property type="term" value="F:DNA-binding transcription factor activity, RNA polymerase II-specific"/>
    <property type="evidence" value="ECO:0007669"/>
    <property type="project" value="TreeGrafter"/>
</dbReference>
<comment type="cofactor">
    <cofactor evidence="11">
        <name>Zn(2+)</name>
        <dbReference type="ChEBI" id="CHEBI:29105"/>
    </cofactor>
    <text evidence="11">Binds 1 zinc ion per subunit.</text>
</comment>
<evidence type="ECO:0000256" key="3">
    <source>
        <dbReference type="ARBA" id="ARBA00022703"/>
    </source>
</evidence>
<keyword evidence="6" id="KW-0805">Transcription regulation</keyword>
<organism evidence="14 15">
    <name type="scientific">Angiostrongylus cantonensis</name>
    <name type="common">Rat lungworm</name>
    <dbReference type="NCBI Taxonomy" id="6313"/>
    <lineage>
        <taxon>Eukaryota</taxon>
        <taxon>Metazoa</taxon>
        <taxon>Ecdysozoa</taxon>
        <taxon>Nematoda</taxon>
        <taxon>Chromadorea</taxon>
        <taxon>Rhabditida</taxon>
        <taxon>Rhabditina</taxon>
        <taxon>Rhabditomorpha</taxon>
        <taxon>Strongyloidea</taxon>
        <taxon>Metastrongylidae</taxon>
        <taxon>Angiostrongylus</taxon>
    </lineage>
</organism>
<reference evidence="14" key="1">
    <citation type="submission" date="2012-09" db="EMBL/GenBank/DDBJ databases">
        <authorList>
            <person name="Martin A.A."/>
        </authorList>
    </citation>
    <scope>NUCLEOTIDE SEQUENCE</scope>
</reference>
<keyword evidence="5 11" id="KW-0862">Zinc</keyword>
<dbReference type="GO" id="GO:0046872">
    <property type="term" value="F:metal ion binding"/>
    <property type="evidence" value="ECO:0007669"/>
    <property type="project" value="UniProtKB-KW"/>
</dbReference>
<feature type="binding site" evidence="11">
    <location>
        <position position="130"/>
    </location>
    <ligand>
        <name>Zn(2+)</name>
        <dbReference type="ChEBI" id="CHEBI:29105"/>
    </ligand>
</feature>
<keyword evidence="9" id="KW-0804">Transcription</keyword>
<dbReference type="STRING" id="6313.A0A0K0D8S2"/>
<evidence type="ECO:0000256" key="8">
    <source>
        <dbReference type="ARBA" id="ARBA00023159"/>
    </source>
</evidence>
<dbReference type="GO" id="GO:0005634">
    <property type="term" value="C:nucleus"/>
    <property type="evidence" value="ECO:0007669"/>
    <property type="project" value="UniProtKB-SubCell"/>
</dbReference>
<dbReference type="AlphaFoldDB" id="A0A0K0D8S2"/>
<feature type="binding site" evidence="11">
    <location>
        <position position="81"/>
    </location>
    <ligand>
        <name>Zn(2+)</name>
        <dbReference type="ChEBI" id="CHEBI:29105"/>
    </ligand>
</feature>
<dbReference type="InterPro" id="IPR012346">
    <property type="entry name" value="p53/RUNT-type_TF_DNA-bd_sf"/>
</dbReference>
<evidence type="ECO:0000256" key="9">
    <source>
        <dbReference type="ARBA" id="ARBA00023163"/>
    </source>
</evidence>
<keyword evidence="3" id="KW-0053">Apoptosis</keyword>
<evidence type="ECO:0000256" key="7">
    <source>
        <dbReference type="ARBA" id="ARBA00023125"/>
    </source>
</evidence>
<reference evidence="15" key="2">
    <citation type="submission" date="2017-02" db="UniProtKB">
        <authorList>
            <consortium name="WormBaseParasite"/>
        </authorList>
    </citation>
    <scope>IDENTIFICATION</scope>
</reference>
<keyword evidence="14" id="KW-1185">Reference proteome</keyword>
<dbReference type="InterPro" id="IPR008967">
    <property type="entry name" value="p53-like_TF_DNA-bd_sf"/>
</dbReference>
<name>A0A0K0D8S2_ANGCA</name>
<evidence type="ECO:0000256" key="5">
    <source>
        <dbReference type="ARBA" id="ARBA00022833"/>
    </source>
</evidence>
<evidence type="ECO:0000256" key="1">
    <source>
        <dbReference type="ARBA" id="ARBA00004123"/>
    </source>
</evidence>
<dbReference type="SUPFAM" id="SSF49417">
    <property type="entry name" value="p53-like transcription factors"/>
    <property type="match status" value="1"/>
</dbReference>
<dbReference type="GO" id="GO:0006915">
    <property type="term" value="P:apoptotic process"/>
    <property type="evidence" value="ECO:0007669"/>
    <property type="project" value="UniProtKB-KW"/>
</dbReference>
<sequence>MFLGACLFGLYSHEFIQVVVEKPVQFIFPKYGRTLYCKVDTLVPFTFSFPARCGPSSHIRVCAEYVDNSLKSKPVERCPNHLAKDFTDMKMNFVRCDNIQTEYLDSKENYALRIPVCQSTAFMFTCFSSCAGGINRRPVHLTFTLEGV</sequence>
<dbReference type="InterPro" id="IPR011615">
    <property type="entry name" value="p53_DNA-bd"/>
</dbReference>
<accession>A0A0K0D8S2</accession>
<evidence type="ECO:0000256" key="10">
    <source>
        <dbReference type="ARBA" id="ARBA00023242"/>
    </source>
</evidence>
<evidence type="ECO:0000256" key="12">
    <source>
        <dbReference type="PIRSR" id="PIRSR602117-2"/>
    </source>
</evidence>
<keyword evidence="7" id="KW-0238">DNA-binding</keyword>
<dbReference type="Pfam" id="PF00870">
    <property type="entry name" value="P53"/>
    <property type="match status" value="1"/>
</dbReference>
<evidence type="ECO:0000256" key="11">
    <source>
        <dbReference type="PIRSR" id="PIRSR602117-1"/>
    </source>
</evidence>
<dbReference type="GO" id="GO:0000978">
    <property type="term" value="F:RNA polymerase II cis-regulatory region sequence-specific DNA binding"/>
    <property type="evidence" value="ECO:0007669"/>
    <property type="project" value="TreeGrafter"/>
</dbReference>
<keyword evidence="4 11" id="KW-0479">Metal-binding</keyword>
<dbReference type="WBParaSite" id="ACAC_0000646701-mRNA-1">
    <property type="protein sequence ID" value="ACAC_0000646701-mRNA-1"/>
    <property type="gene ID" value="ACAC_0000646701"/>
</dbReference>
<dbReference type="PANTHER" id="PTHR11447">
    <property type="entry name" value="CELLULAR TUMOR ANTIGEN P53"/>
    <property type="match status" value="1"/>
</dbReference>
<dbReference type="InterPro" id="IPR002117">
    <property type="entry name" value="p53_tumour_suppressor"/>
</dbReference>
<dbReference type="Proteomes" id="UP000035642">
    <property type="component" value="Unassembled WGS sequence"/>
</dbReference>
<protein>
    <submittedName>
        <fullName evidence="15">P53 domain-containing protein</fullName>
    </submittedName>
</protein>
<comment type="similarity">
    <text evidence="2">Belongs to the p53 family.</text>
</comment>
<keyword evidence="10" id="KW-0539">Nucleus</keyword>
<feature type="binding site" evidence="11">
    <location>
        <position position="126"/>
    </location>
    <ligand>
        <name>Zn(2+)</name>
        <dbReference type="ChEBI" id="CHEBI:29105"/>
    </ligand>
</feature>
<feature type="domain" description="p53 DNA-binding" evidence="13">
    <location>
        <begin position="22"/>
        <end position="146"/>
    </location>
</feature>
<feature type="binding site" evidence="11">
    <location>
        <position position="78"/>
    </location>
    <ligand>
        <name>Zn(2+)</name>
        <dbReference type="ChEBI" id="CHEBI:29105"/>
    </ligand>
</feature>
<feature type="site" description="Interaction with DNA" evidence="12">
    <location>
        <position position="22"/>
    </location>
</feature>
<evidence type="ECO:0000259" key="13">
    <source>
        <dbReference type="Pfam" id="PF00870"/>
    </source>
</evidence>
<evidence type="ECO:0000313" key="14">
    <source>
        <dbReference type="Proteomes" id="UP000035642"/>
    </source>
</evidence>
<evidence type="ECO:0000256" key="6">
    <source>
        <dbReference type="ARBA" id="ARBA00023015"/>
    </source>
</evidence>
<evidence type="ECO:0000256" key="4">
    <source>
        <dbReference type="ARBA" id="ARBA00022723"/>
    </source>
</evidence>
<evidence type="ECO:0000256" key="2">
    <source>
        <dbReference type="ARBA" id="ARBA00006167"/>
    </source>
</evidence>
<comment type="subcellular location">
    <subcellularLocation>
        <location evidence="1">Nucleus</location>
    </subcellularLocation>
</comment>
<proteinExistence type="inferred from homology"/>
<keyword evidence="8" id="KW-0010">Activator</keyword>